<feature type="domain" description="Alanine racemase C-terminal" evidence="8">
    <location>
        <begin position="226"/>
        <end position="345"/>
    </location>
</feature>
<organism evidence="9 10">
    <name type="scientific">Candidatus Cytomitobacter indipagum</name>
    <dbReference type="NCBI Taxonomy" id="2601575"/>
    <lineage>
        <taxon>Bacteria</taxon>
        <taxon>Pseudomonadati</taxon>
        <taxon>Pseudomonadota</taxon>
        <taxon>Alphaproteobacteria</taxon>
        <taxon>Holosporales</taxon>
        <taxon>Holosporaceae</taxon>
        <taxon>Candidatus Cytomitobacter</taxon>
    </lineage>
</organism>
<dbReference type="PRINTS" id="PR00992">
    <property type="entry name" value="ALARACEMASE"/>
</dbReference>
<dbReference type="GO" id="GO:0005829">
    <property type="term" value="C:cytosol"/>
    <property type="evidence" value="ECO:0007669"/>
    <property type="project" value="TreeGrafter"/>
</dbReference>
<evidence type="ECO:0000256" key="3">
    <source>
        <dbReference type="ARBA" id="ARBA00013089"/>
    </source>
</evidence>
<dbReference type="PANTHER" id="PTHR30511:SF0">
    <property type="entry name" value="ALANINE RACEMASE, CATABOLIC-RELATED"/>
    <property type="match status" value="1"/>
</dbReference>
<dbReference type="Gene3D" id="2.40.37.10">
    <property type="entry name" value="Lyase, Ornithine Decarboxylase, Chain A, domain 1"/>
    <property type="match status" value="1"/>
</dbReference>
<dbReference type="Proteomes" id="UP000325155">
    <property type="component" value="Chromosome"/>
</dbReference>
<dbReference type="GO" id="GO:0008784">
    <property type="term" value="F:alanine racemase activity"/>
    <property type="evidence" value="ECO:0007669"/>
    <property type="project" value="UniProtKB-EC"/>
</dbReference>
<proteinExistence type="predicted"/>
<accession>A0A5C0UDZ2</accession>
<dbReference type="NCBIfam" id="TIGR00492">
    <property type="entry name" value="alr"/>
    <property type="match status" value="1"/>
</dbReference>
<dbReference type="OrthoDB" id="9813814at2"/>
<reference evidence="9 10" key="1">
    <citation type="submission" date="2019-08" db="EMBL/GenBank/DDBJ databases">
        <title>Highly reduced genomes of protist endosymbionts show evolutionary convergence.</title>
        <authorList>
            <person name="George E."/>
            <person name="Husnik F."/>
            <person name="Tashyreva D."/>
            <person name="Prokopchuk G."/>
            <person name="Horak A."/>
            <person name="Kwong W.K."/>
            <person name="Lukes J."/>
            <person name="Keeling P.J."/>
        </authorList>
    </citation>
    <scope>NUCLEOTIDE SEQUENCE [LARGE SCALE GENOMIC DNA]</scope>
    <source>
        <strain evidence="9">1605</strain>
    </source>
</reference>
<evidence type="ECO:0000256" key="5">
    <source>
        <dbReference type="ARBA" id="ARBA00023235"/>
    </source>
</evidence>
<evidence type="ECO:0000256" key="2">
    <source>
        <dbReference type="ARBA" id="ARBA00001933"/>
    </source>
</evidence>
<dbReference type="Pfam" id="PF01168">
    <property type="entry name" value="Ala_racemase_N"/>
    <property type="match status" value="1"/>
</dbReference>
<name>A0A5C0UDZ2_9PROT</name>
<dbReference type="PANTHER" id="PTHR30511">
    <property type="entry name" value="ALANINE RACEMASE"/>
    <property type="match status" value="1"/>
</dbReference>
<comment type="cofactor">
    <cofactor evidence="2 6">
        <name>pyridoxal 5'-phosphate</name>
        <dbReference type="ChEBI" id="CHEBI:597326"/>
    </cofactor>
</comment>
<evidence type="ECO:0000313" key="10">
    <source>
        <dbReference type="Proteomes" id="UP000325155"/>
    </source>
</evidence>
<evidence type="ECO:0000256" key="7">
    <source>
        <dbReference type="PIRSR" id="PIRSR600821-52"/>
    </source>
</evidence>
<feature type="binding site" evidence="7">
    <location>
        <position position="134"/>
    </location>
    <ligand>
        <name>substrate</name>
    </ligand>
</feature>
<dbReference type="EMBL" id="CP043315">
    <property type="protein sequence ID" value="QEK37901.1"/>
    <property type="molecule type" value="Genomic_DNA"/>
</dbReference>
<dbReference type="Pfam" id="PF00842">
    <property type="entry name" value="Ala_racemase_C"/>
    <property type="match status" value="1"/>
</dbReference>
<sequence>MSKSATFQINLQNIAYNYNYIKSNVNHCGAVVKCNAYGFGATKVVEHLINNTDCRSFFVNDINEAIEIFNVSKESDSKIYIMGGFFDYEIEEIWSRNIIPVCFNKEQIMLWSEHCKKCNKNKPISIQIETGLNRLGLDINDFFKMKSILDSIGIDFVMHHLACGYEEYSTNNSQLEKINQIQGCKKSLSSSCGILLEEKHHEGLSRIGRFLYGSNEQSKNIPLKSVGKLTAFIISVKNVLKGEYVGYSQGYQAQKDIKIAIVNIGYGDGYAIRKGFAFTNGSYAPIISCSMDYLTLDVTSINLNDDKVELLGENITFEKIANWNSKIKGMEITCNLGSRVKREYININ</sequence>
<dbReference type="AlphaFoldDB" id="A0A5C0UDZ2"/>
<dbReference type="EC" id="5.1.1.1" evidence="3"/>
<evidence type="ECO:0000256" key="1">
    <source>
        <dbReference type="ARBA" id="ARBA00000316"/>
    </source>
</evidence>
<dbReference type="InterPro" id="IPR009006">
    <property type="entry name" value="Ala_racemase/Decarboxylase_C"/>
</dbReference>
<dbReference type="GO" id="GO:0030170">
    <property type="term" value="F:pyridoxal phosphate binding"/>
    <property type="evidence" value="ECO:0007669"/>
    <property type="project" value="TreeGrafter"/>
</dbReference>
<dbReference type="SUPFAM" id="SSF51419">
    <property type="entry name" value="PLP-binding barrel"/>
    <property type="match status" value="1"/>
</dbReference>
<dbReference type="InterPro" id="IPR029066">
    <property type="entry name" value="PLP-binding_barrel"/>
</dbReference>
<protein>
    <recommendedName>
        <fullName evidence="3">alanine racemase</fullName>
        <ecNumber evidence="3">5.1.1.1</ecNumber>
    </recommendedName>
</protein>
<dbReference type="InterPro" id="IPR001608">
    <property type="entry name" value="Ala_racemase_N"/>
</dbReference>
<keyword evidence="4 6" id="KW-0663">Pyridoxal phosphate</keyword>
<feature type="modified residue" description="N6-(pyridoxal phosphate)lysine" evidence="6">
    <location>
        <position position="33"/>
    </location>
</feature>
<dbReference type="RefSeq" id="WP_148980748.1">
    <property type="nucleotide sequence ID" value="NZ_CP043315.1"/>
</dbReference>
<dbReference type="Gene3D" id="3.20.20.10">
    <property type="entry name" value="Alanine racemase"/>
    <property type="match status" value="1"/>
</dbReference>
<dbReference type="InterPro" id="IPR011079">
    <property type="entry name" value="Ala_racemase_C"/>
</dbReference>
<dbReference type="InterPro" id="IPR000821">
    <property type="entry name" value="Ala_racemase"/>
</dbReference>
<dbReference type="CDD" id="cd00430">
    <property type="entry name" value="PLPDE_III_AR"/>
    <property type="match status" value="1"/>
</dbReference>
<feature type="binding site" evidence="7">
    <location>
        <position position="291"/>
    </location>
    <ligand>
        <name>substrate</name>
    </ligand>
</feature>
<evidence type="ECO:0000313" key="9">
    <source>
        <dbReference type="EMBL" id="QEK37901.1"/>
    </source>
</evidence>
<keyword evidence="10" id="KW-1185">Reference proteome</keyword>
<dbReference type="SMART" id="SM01005">
    <property type="entry name" value="Ala_racemase_C"/>
    <property type="match status" value="1"/>
</dbReference>
<evidence type="ECO:0000259" key="8">
    <source>
        <dbReference type="SMART" id="SM01005"/>
    </source>
</evidence>
<dbReference type="KEGG" id="cip:FZC35_00680"/>
<dbReference type="SUPFAM" id="SSF50621">
    <property type="entry name" value="Alanine racemase C-terminal domain-like"/>
    <property type="match status" value="1"/>
</dbReference>
<evidence type="ECO:0000256" key="4">
    <source>
        <dbReference type="ARBA" id="ARBA00022898"/>
    </source>
</evidence>
<gene>
    <name evidence="9" type="primary">alr</name>
    <name evidence="9" type="ORF">FZC35_00680</name>
</gene>
<evidence type="ECO:0000256" key="6">
    <source>
        <dbReference type="PIRSR" id="PIRSR600821-50"/>
    </source>
</evidence>
<comment type="catalytic activity">
    <reaction evidence="1">
        <text>L-alanine = D-alanine</text>
        <dbReference type="Rhea" id="RHEA:20249"/>
        <dbReference type="ChEBI" id="CHEBI:57416"/>
        <dbReference type="ChEBI" id="CHEBI:57972"/>
        <dbReference type="EC" id="5.1.1.1"/>
    </reaction>
</comment>
<dbReference type="GO" id="GO:0030632">
    <property type="term" value="P:D-alanine biosynthetic process"/>
    <property type="evidence" value="ECO:0007669"/>
    <property type="project" value="TreeGrafter"/>
</dbReference>
<keyword evidence="5 9" id="KW-0413">Isomerase</keyword>